<feature type="region of interest" description="Disordered" evidence="9">
    <location>
        <begin position="1"/>
        <end position="42"/>
    </location>
</feature>
<evidence type="ECO:0000313" key="12">
    <source>
        <dbReference type="Proteomes" id="UP001175271"/>
    </source>
</evidence>
<evidence type="ECO:0000256" key="2">
    <source>
        <dbReference type="ARBA" id="ARBA00012251"/>
    </source>
</evidence>
<dbReference type="EMBL" id="JAUCMV010000001">
    <property type="protein sequence ID" value="KAK0429155.1"/>
    <property type="molecule type" value="Genomic_DNA"/>
</dbReference>
<comment type="caution">
    <text evidence="11">The sequence shown here is derived from an EMBL/GenBank/DDBJ whole genome shotgun (WGS) entry which is preliminary data.</text>
</comment>
<dbReference type="InterPro" id="IPR045840">
    <property type="entry name" value="Ariadne"/>
</dbReference>
<evidence type="ECO:0000313" key="11">
    <source>
        <dbReference type="EMBL" id="KAK0429155.1"/>
    </source>
</evidence>
<feature type="domain" description="RING-type" evidence="10">
    <location>
        <begin position="131"/>
        <end position="337"/>
    </location>
</feature>
<keyword evidence="6" id="KW-0863">Zinc-finger</keyword>
<keyword evidence="4" id="KW-0479">Metal-binding</keyword>
<gene>
    <name evidence="11" type="ORF">QR680_011225</name>
</gene>
<evidence type="ECO:0000256" key="3">
    <source>
        <dbReference type="ARBA" id="ARBA00022679"/>
    </source>
</evidence>
<evidence type="ECO:0000256" key="5">
    <source>
        <dbReference type="ARBA" id="ARBA00022737"/>
    </source>
</evidence>
<dbReference type="InterPro" id="IPR002867">
    <property type="entry name" value="IBR_dom"/>
</dbReference>
<dbReference type="InterPro" id="IPR013083">
    <property type="entry name" value="Znf_RING/FYVE/PHD"/>
</dbReference>
<accession>A0AA39MD43</accession>
<keyword evidence="12" id="KW-1185">Reference proteome</keyword>
<reference evidence="11" key="1">
    <citation type="submission" date="2023-06" db="EMBL/GenBank/DDBJ databases">
        <title>Genomic analysis of the entomopathogenic nematode Steinernema hermaphroditum.</title>
        <authorList>
            <person name="Schwarz E.M."/>
            <person name="Heppert J.K."/>
            <person name="Baniya A."/>
            <person name="Schwartz H.T."/>
            <person name="Tan C.-H."/>
            <person name="Antoshechkin I."/>
            <person name="Sternberg P.W."/>
            <person name="Goodrich-Blair H."/>
            <person name="Dillman A.R."/>
        </authorList>
    </citation>
    <scope>NUCLEOTIDE SEQUENCE</scope>
    <source>
        <strain evidence="11">PS9179</strain>
        <tissue evidence="11">Whole animal</tissue>
    </source>
</reference>
<dbReference type="Gene3D" id="3.30.40.10">
    <property type="entry name" value="Zinc/RING finger domain, C3HC4 (zinc finger)"/>
    <property type="match status" value="1"/>
</dbReference>
<dbReference type="Proteomes" id="UP001175271">
    <property type="component" value="Unassembled WGS sequence"/>
</dbReference>
<dbReference type="EC" id="2.3.2.31" evidence="2"/>
<dbReference type="AlphaFoldDB" id="A0AA39MD43"/>
<dbReference type="InterPro" id="IPR031127">
    <property type="entry name" value="E3_UB_ligase_RBR"/>
</dbReference>
<dbReference type="GO" id="GO:0016567">
    <property type="term" value="P:protein ubiquitination"/>
    <property type="evidence" value="ECO:0007669"/>
    <property type="project" value="InterPro"/>
</dbReference>
<keyword evidence="7" id="KW-0833">Ubl conjugation pathway</keyword>
<feature type="compositionally biased region" description="Acidic residues" evidence="9">
    <location>
        <begin position="1"/>
        <end position="33"/>
    </location>
</feature>
<sequence length="500" mass="57673">MSFDNDDFDDMSDVDDMCYSDVEEEEEDEEWEEGSNCFDDGLDVPIEKEQEVDTREQKIIQGANLMPRIDDIVARANNVLDTTAINCRMLLFQFRWKDDVLVERFTEGNDIAQLLKASKVSPSEGKPLPLVSGECELCCDDSGDVVRFSCGTQVCKACFDRYLSEKIHENGAAFISCPGYKCSQLIDDDAIKKYCSDKEGYQKVVINSYVLANSQMKWCPGTDCARVIEVAWTPNDRFTKTVQCDCGKTFCFNCYGERHEPVSCGILRKWQQKSADDSETLNWISVNTKTCPKCRNMIEKNGGCNHMTCRQPGCGHEFCWICYADWKGHNYECRKFAADPGGKRSKAEADLKKFLFYDNLYTTHKKSISANKQLYERVHAMREKIMNIQGILTYQELDFVIKSVDSLLKCRTTLMYTYAFAFYLEDSMEKTIFEDNQIDLEKAVEELNGYLEKEDLEDEDIKLLKQNIINKSAYLEKRRHALLDHVRQGEEADTWKFVDY</sequence>
<dbReference type="PROSITE" id="PS51873">
    <property type="entry name" value="TRIAD"/>
    <property type="match status" value="1"/>
</dbReference>
<dbReference type="PANTHER" id="PTHR11685">
    <property type="entry name" value="RBR FAMILY RING FINGER AND IBR DOMAIN-CONTAINING"/>
    <property type="match status" value="1"/>
</dbReference>
<protein>
    <recommendedName>
        <fullName evidence="2">RBR-type E3 ubiquitin transferase</fullName>
        <ecNumber evidence="2">2.3.2.31</ecNumber>
    </recommendedName>
</protein>
<proteinExistence type="predicted"/>
<keyword evidence="3" id="KW-0808">Transferase</keyword>
<evidence type="ECO:0000256" key="8">
    <source>
        <dbReference type="ARBA" id="ARBA00022833"/>
    </source>
</evidence>
<keyword evidence="5" id="KW-0677">Repeat</keyword>
<evidence type="ECO:0000256" key="7">
    <source>
        <dbReference type="ARBA" id="ARBA00022786"/>
    </source>
</evidence>
<dbReference type="Pfam" id="PF22191">
    <property type="entry name" value="IBR_1"/>
    <property type="match status" value="1"/>
</dbReference>
<dbReference type="Gene3D" id="1.20.120.1750">
    <property type="match status" value="1"/>
</dbReference>
<organism evidence="11 12">
    <name type="scientific">Steinernema hermaphroditum</name>
    <dbReference type="NCBI Taxonomy" id="289476"/>
    <lineage>
        <taxon>Eukaryota</taxon>
        <taxon>Metazoa</taxon>
        <taxon>Ecdysozoa</taxon>
        <taxon>Nematoda</taxon>
        <taxon>Chromadorea</taxon>
        <taxon>Rhabditida</taxon>
        <taxon>Tylenchina</taxon>
        <taxon>Panagrolaimomorpha</taxon>
        <taxon>Strongyloidoidea</taxon>
        <taxon>Steinernematidae</taxon>
        <taxon>Steinernema</taxon>
    </lineage>
</organism>
<dbReference type="FunFam" id="1.20.120.1750:FF:000002">
    <property type="entry name" value="RBR-type E3 ubiquitin transferase"/>
    <property type="match status" value="1"/>
</dbReference>
<evidence type="ECO:0000256" key="9">
    <source>
        <dbReference type="SAM" id="MobiDB-lite"/>
    </source>
</evidence>
<dbReference type="SMART" id="SM00647">
    <property type="entry name" value="IBR"/>
    <property type="match status" value="2"/>
</dbReference>
<dbReference type="GO" id="GO:0008270">
    <property type="term" value="F:zinc ion binding"/>
    <property type="evidence" value="ECO:0007669"/>
    <property type="project" value="UniProtKB-KW"/>
</dbReference>
<comment type="catalytic activity">
    <reaction evidence="1">
        <text>[E2 ubiquitin-conjugating enzyme]-S-ubiquitinyl-L-cysteine + [acceptor protein]-L-lysine = [E2 ubiquitin-conjugating enzyme]-L-cysteine + [acceptor protein]-N(6)-ubiquitinyl-L-lysine.</text>
        <dbReference type="EC" id="2.3.2.31"/>
    </reaction>
</comment>
<dbReference type="InterPro" id="IPR044066">
    <property type="entry name" value="TRIAD_supradom"/>
</dbReference>
<name>A0AA39MD43_9BILA</name>
<evidence type="ECO:0000256" key="4">
    <source>
        <dbReference type="ARBA" id="ARBA00022723"/>
    </source>
</evidence>
<dbReference type="PROSITE" id="PS00518">
    <property type="entry name" value="ZF_RING_1"/>
    <property type="match status" value="1"/>
</dbReference>
<dbReference type="GO" id="GO:0061630">
    <property type="term" value="F:ubiquitin protein ligase activity"/>
    <property type="evidence" value="ECO:0007669"/>
    <property type="project" value="UniProtKB-EC"/>
</dbReference>
<dbReference type="SUPFAM" id="SSF57850">
    <property type="entry name" value="RING/U-box"/>
    <property type="match status" value="3"/>
</dbReference>
<dbReference type="Pfam" id="PF01485">
    <property type="entry name" value="IBR"/>
    <property type="match status" value="1"/>
</dbReference>
<dbReference type="InterPro" id="IPR017907">
    <property type="entry name" value="Znf_RING_CS"/>
</dbReference>
<evidence type="ECO:0000256" key="1">
    <source>
        <dbReference type="ARBA" id="ARBA00001798"/>
    </source>
</evidence>
<evidence type="ECO:0000256" key="6">
    <source>
        <dbReference type="ARBA" id="ARBA00022771"/>
    </source>
</evidence>
<evidence type="ECO:0000259" key="10">
    <source>
        <dbReference type="PROSITE" id="PS51873"/>
    </source>
</evidence>
<keyword evidence="8" id="KW-0862">Zinc</keyword>
<dbReference type="Pfam" id="PF19422">
    <property type="entry name" value="Ariadne"/>
    <property type="match status" value="1"/>
</dbReference>